<name>A0A327NDZ2_9BACT</name>
<proteinExistence type="predicted"/>
<organism evidence="2 3">
    <name type="scientific">Spirosoma telluris</name>
    <dbReference type="NCBI Taxonomy" id="2183553"/>
    <lineage>
        <taxon>Bacteria</taxon>
        <taxon>Pseudomonadati</taxon>
        <taxon>Bacteroidota</taxon>
        <taxon>Cytophagia</taxon>
        <taxon>Cytophagales</taxon>
        <taxon>Cytophagaceae</taxon>
        <taxon>Spirosoma</taxon>
    </lineage>
</organism>
<keyword evidence="3" id="KW-1185">Reference proteome</keyword>
<reference evidence="2 3" key="1">
    <citation type="submission" date="2018-06" db="EMBL/GenBank/DDBJ databases">
        <title>Spirosoma sp. HMF3257 Genome sequencing and assembly.</title>
        <authorList>
            <person name="Kang H."/>
            <person name="Cha I."/>
            <person name="Kim H."/>
            <person name="Kang J."/>
            <person name="Joh K."/>
        </authorList>
    </citation>
    <scope>NUCLEOTIDE SEQUENCE [LARGE SCALE GENOMIC DNA]</scope>
    <source>
        <strain evidence="2 3">HMF3257</strain>
    </source>
</reference>
<dbReference type="RefSeq" id="WP_111350793.1">
    <property type="nucleotide sequence ID" value="NZ_QLII01000002.1"/>
</dbReference>
<accession>A0A327NDZ2</accession>
<evidence type="ECO:0000313" key="1">
    <source>
        <dbReference type="EMBL" id="RAI73045.1"/>
    </source>
</evidence>
<evidence type="ECO:0000313" key="3">
    <source>
        <dbReference type="Proteomes" id="UP000249016"/>
    </source>
</evidence>
<evidence type="ECO:0000313" key="2">
    <source>
        <dbReference type="EMBL" id="RAI73175.1"/>
    </source>
</evidence>
<gene>
    <name evidence="1" type="ORF">HMF3257_37205</name>
    <name evidence="2" type="ORF">HMF3257_37975</name>
</gene>
<protein>
    <submittedName>
        <fullName evidence="2">Uncharacterized protein</fullName>
    </submittedName>
</protein>
<sequence length="124" mass="14305">MRQTIIYLFLSLVLMQNSSRLGVLIWFDVNQSAIAQTRCENRFQPKARCNGHCVLAKRLKAIDQREKQSAQQAQLPEIQWFISAFQLVYTFNTTDNLSNTKVGMSADYARYPAPEHPIYHPPNC</sequence>
<dbReference type="EMBL" id="QLII01000002">
    <property type="protein sequence ID" value="RAI73175.1"/>
    <property type="molecule type" value="Genomic_DNA"/>
</dbReference>
<dbReference type="Proteomes" id="UP000249016">
    <property type="component" value="Unassembled WGS sequence"/>
</dbReference>
<dbReference type="EMBL" id="QLII01000002">
    <property type="protein sequence ID" value="RAI73045.1"/>
    <property type="molecule type" value="Genomic_DNA"/>
</dbReference>
<comment type="caution">
    <text evidence="2">The sequence shown here is derived from an EMBL/GenBank/DDBJ whole genome shotgun (WGS) entry which is preliminary data.</text>
</comment>
<dbReference type="OrthoDB" id="980645at2"/>
<dbReference type="AlphaFoldDB" id="A0A327NDZ2"/>